<dbReference type="PANTHER" id="PTHR15917:SF0">
    <property type="entry name" value="PROTEIN LARGEN"/>
    <property type="match status" value="1"/>
</dbReference>
<feature type="region of interest" description="Disordered" evidence="2">
    <location>
        <begin position="100"/>
        <end position="200"/>
    </location>
</feature>
<dbReference type="OrthoDB" id="8615648at2759"/>
<evidence type="ECO:0000256" key="2">
    <source>
        <dbReference type="SAM" id="MobiDB-lite"/>
    </source>
</evidence>
<accession>Q4RWP6</accession>
<feature type="compositionally biased region" description="Basic residues" evidence="2">
    <location>
        <begin position="191"/>
        <end position="200"/>
    </location>
</feature>
<reference evidence="3" key="2">
    <citation type="submission" date="2004-02" db="EMBL/GenBank/DDBJ databases">
        <authorList>
            <consortium name="Genoscope"/>
            <consortium name="Whitehead Institute Centre for Genome Research"/>
        </authorList>
    </citation>
    <scope>NUCLEOTIDE SEQUENCE</scope>
</reference>
<sequence>MDLEGVLGGLKQVHVEMKEVVEQIDRLTASIDLGDEAPCVTQGGTGDFHGSVHPCDLRLALPPATKTVPANAPRHLEEDRIILRTNSPSPVHMASVVKTSHFTPPNHTKDTGHERHGVNGHPPHLCPPRDSNHNGRIPSEHHPLNPDVKVVVGNGTSHLRTQKPPPYPQNGRCGNGPSSPLKPARTSVHPGRGRHNGSMV</sequence>
<feature type="compositionally biased region" description="Basic and acidic residues" evidence="2">
    <location>
        <begin position="130"/>
        <end position="144"/>
    </location>
</feature>
<proteinExistence type="predicted"/>
<dbReference type="InterPro" id="IPR027997">
    <property type="entry name" value="Largen/INSYN1"/>
</dbReference>
<reference evidence="3" key="1">
    <citation type="journal article" date="2004" name="Nature">
        <title>Genome duplication in the teleost fish Tetraodon nigroviridis reveals the early vertebrate proto-karyotype.</title>
        <authorList>
            <person name="Jaillon O."/>
            <person name="Aury J.-M."/>
            <person name="Brunet F."/>
            <person name="Petit J.-L."/>
            <person name="Stange-Thomann N."/>
            <person name="Mauceli E."/>
            <person name="Bouneau L."/>
            <person name="Fischer C."/>
            <person name="Ozouf-Costaz C."/>
            <person name="Bernot A."/>
            <person name="Nicaud S."/>
            <person name="Jaffe D."/>
            <person name="Fisher S."/>
            <person name="Lutfalla G."/>
            <person name="Dossat C."/>
            <person name="Segurens B."/>
            <person name="Dasilva C."/>
            <person name="Salanoubat M."/>
            <person name="Levy M."/>
            <person name="Boudet N."/>
            <person name="Castellano S."/>
            <person name="Anthouard V."/>
            <person name="Jubin C."/>
            <person name="Castelli V."/>
            <person name="Katinka M."/>
            <person name="Vacherie B."/>
            <person name="Biemont C."/>
            <person name="Skalli Z."/>
            <person name="Cattolico L."/>
            <person name="Poulain J."/>
            <person name="De Berardinis V."/>
            <person name="Cruaud C."/>
            <person name="Duprat S."/>
            <person name="Brottier P."/>
            <person name="Coutanceau J.-P."/>
            <person name="Gouzy J."/>
            <person name="Parra G."/>
            <person name="Lardier G."/>
            <person name="Chapple C."/>
            <person name="McKernan K.J."/>
            <person name="McEwan P."/>
            <person name="Bosak S."/>
            <person name="Kellis M."/>
            <person name="Volff J.-N."/>
            <person name="Guigo R."/>
            <person name="Zody M.C."/>
            <person name="Mesirov J."/>
            <person name="Lindblad-Toh K."/>
            <person name="Birren B."/>
            <person name="Nusbaum C."/>
            <person name="Kahn D."/>
            <person name="Robinson-Rechavi M."/>
            <person name="Laudet V."/>
            <person name="Schachter V."/>
            <person name="Quetier F."/>
            <person name="Saurin W."/>
            <person name="Scarpelli C."/>
            <person name="Wincker P."/>
            <person name="Lander E.S."/>
            <person name="Weissenbach J."/>
            <person name="Roest Crollius H."/>
        </authorList>
    </citation>
    <scope>NUCLEOTIDE SEQUENCE [LARGE SCALE GENOMIC DNA]</scope>
</reference>
<gene>
    <name evidence="3" type="ORF">GSTENG00027761001</name>
</gene>
<evidence type="ECO:0000313" key="3">
    <source>
        <dbReference type="EMBL" id="CAG07186.1"/>
    </source>
</evidence>
<protein>
    <submittedName>
        <fullName evidence="3">(spotted green pufferfish) hypothetical protein</fullName>
    </submittedName>
</protein>
<evidence type="ECO:0000256" key="1">
    <source>
        <dbReference type="ARBA" id="ARBA00023054"/>
    </source>
</evidence>
<feature type="compositionally biased region" description="Basic and acidic residues" evidence="2">
    <location>
        <begin position="107"/>
        <end position="117"/>
    </location>
</feature>
<dbReference type="PANTHER" id="PTHR15917">
    <property type="match status" value="1"/>
</dbReference>
<keyword evidence="1" id="KW-0175">Coiled coil</keyword>
<dbReference type="GO" id="GO:0045793">
    <property type="term" value="P:positive regulation of cell size"/>
    <property type="evidence" value="ECO:0007669"/>
    <property type="project" value="TreeGrafter"/>
</dbReference>
<name>Q4RWP6_TETNG</name>
<dbReference type="AlphaFoldDB" id="Q4RWP6"/>
<organism evidence="3">
    <name type="scientific">Tetraodon nigroviridis</name>
    <name type="common">Spotted green pufferfish</name>
    <name type="synonym">Chelonodon nigroviridis</name>
    <dbReference type="NCBI Taxonomy" id="99883"/>
    <lineage>
        <taxon>Eukaryota</taxon>
        <taxon>Metazoa</taxon>
        <taxon>Chordata</taxon>
        <taxon>Craniata</taxon>
        <taxon>Vertebrata</taxon>
        <taxon>Euteleostomi</taxon>
        <taxon>Actinopterygii</taxon>
        <taxon>Neopterygii</taxon>
        <taxon>Teleostei</taxon>
        <taxon>Neoteleostei</taxon>
        <taxon>Acanthomorphata</taxon>
        <taxon>Eupercaria</taxon>
        <taxon>Tetraodontiformes</taxon>
        <taxon>Tetradontoidea</taxon>
        <taxon>Tetraodontidae</taxon>
        <taxon>Tetraodon</taxon>
    </lineage>
</organism>
<dbReference type="GO" id="GO:0045727">
    <property type="term" value="P:positive regulation of translation"/>
    <property type="evidence" value="ECO:0007669"/>
    <property type="project" value="TreeGrafter"/>
</dbReference>
<comment type="caution">
    <text evidence="3">The sequence shown here is derived from an EMBL/GenBank/DDBJ whole genome shotgun (WGS) entry which is preliminary data.</text>
</comment>
<dbReference type="KEGG" id="tng:GSTEN00027761G001"/>
<dbReference type="EMBL" id="CAAE01014981">
    <property type="protein sequence ID" value="CAG07186.1"/>
    <property type="molecule type" value="Genomic_DNA"/>
</dbReference>